<keyword evidence="1" id="KW-0378">Hydrolase</keyword>
<evidence type="ECO:0000313" key="2">
    <source>
        <dbReference type="Proteomes" id="UP001595867"/>
    </source>
</evidence>
<reference evidence="2" key="1">
    <citation type="journal article" date="2019" name="Int. J. Syst. Evol. Microbiol.">
        <title>The Global Catalogue of Microorganisms (GCM) 10K type strain sequencing project: providing services to taxonomists for standard genome sequencing and annotation.</title>
        <authorList>
            <consortium name="The Broad Institute Genomics Platform"/>
            <consortium name="The Broad Institute Genome Sequencing Center for Infectious Disease"/>
            <person name="Wu L."/>
            <person name="Ma J."/>
        </authorList>
    </citation>
    <scope>NUCLEOTIDE SEQUENCE [LARGE SCALE GENOMIC DNA]</scope>
    <source>
        <strain evidence="2">TBRC 5832</strain>
    </source>
</reference>
<gene>
    <name evidence="1" type="ORF">ACFO0C_15145</name>
</gene>
<evidence type="ECO:0000313" key="1">
    <source>
        <dbReference type="EMBL" id="MFC4066268.1"/>
    </source>
</evidence>
<dbReference type="GO" id="GO:0016787">
    <property type="term" value="F:hydrolase activity"/>
    <property type="evidence" value="ECO:0007669"/>
    <property type="project" value="UniProtKB-KW"/>
</dbReference>
<dbReference type="SUPFAM" id="SSF53474">
    <property type="entry name" value="alpha/beta-Hydrolases"/>
    <property type="match status" value="1"/>
</dbReference>
<accession>A0ABV8IVA6</accession>
<dbReference type="Gene3D" id="3.40.50.1820">
    <property type="entry name" value="alpha/beta hydrolase"/>
    <property type="match status" value="1"/>
</dbReference>
<organism evidence="1 2">
    <name type="scientific">Actinoplanes subglobosus</name>
    <dbReference type="NCBI Taxonomy" id="1547892"/>
    <lineage>
        <taxon>Bacteria</taxon>
        <taxon>Bacillati</taxon>
        <taxon>Actinomycetota</taxon>
        <taxon>Actinomycetes</taxon>
        <taxon>Micromonosporales</taxon>
        <taxon>Micromonosporaceae</taxon>
        <taxon>Actinoplanes</taxon>
    </lineage>
</organism>
<dbReference type="InterPro" id="IPR029058">
    <property type="entry name" value="AB_hydrolase_fold"/>
</dbReference>
<dbReference type="EMBL" id="JBHSBL010000015">
    <property type="protein sequence ID" value="MFC4066268.1"/>
    <property type="molecule type" value="Genomic_DNA"/>
</dbReference>
<name>A0ABV8IVA6_9ACTN</name>
<dbReference type="RefSeq" id="WP_378067238.1">
    <property type="nucleotide sequence ID" value="NZ_JBHSBL010000015.1"/>
</dbReference>
<dbReference type="Proteomes" id="UP001595867">
    <property type="component" value="Unassembled WGS sequence"/>
</dbReference>
<comment type="caution">
    <text evidence="1">The sequence shown here is derived from an EMBL/GenBank/DDBJ whole genome shotgun (WGS) entry which is preliminary data.</text>
</comment>
<protein>
    <submittedName>
        <fullName evidence="1">Alpha/beta hydrolase</fullName>
    </submittedName>
</protein>
<sequence length="201" mass="22601">MTETFWPRPSLPDRLERDPHRVAFLIPGLGYSAERPLLHFARAVLIRHGWTTQTVWWPEQPPQRDGQDLPAWFDRLRSFVHLHLTEVLRTETAPKVALVGKSIGSFAAALAADRNLPGIWLTPLLRDSPVSDDLRRSTAPFLLVGSTADRSWDAAIARSLGRPFYEADGADHGMETEDDPVNSADILRRTTVAMDEFVARL</sequence>
<proteinExistence type="predicted"/>
<keyword evidence="2" id="KW-1185">Reference proteome</keyword>